<dbReference type="EMBL" id="CAJVAX010000012">
    <property type="protein sequence ID" value="CAG7628055.1"/>
    <property type="molecule type" value="Genomic_DNA"/>
</dbReference>
<dbReference type="AlphaFoldDB" id="A0A9W4E4N6"/>
<name>A0A9W4E4N6_9ACTN</name>
<proteinExistence type="inferred from homology"/>
<dbReference type="CDD" id="cd00093">
    <property type="entry name" value="HTH_XRE"/>
    <property type="match status" value="1"/>
</dbReference>
<protein>
    <submittedName>
        <fullName evidence="4">DNA-binding protein</fullName>
    </submittedName>
</protein>
<evidence type="ECO:0000256" key="1">
    <source>
        <dbReference type="ARBA" id="ARBA00007227"/>
    </source>
</evidence>
<keyword evidence="5" id="KW-1185">Reference proteome</keyword>
<comment type="similarity">
    <text evidence="1">Belongs to the short-chain fatty acyl-CoA assimilation regulator (ScfR) family.</text>
</comment>
<dbReference type="PANTHER" id="PTHR43236">
    <property type="entry name" value="ANTITOXIN HIGA1"/>
    <property type="match status" value="1"/>
</dbReference>
<dbReference type="Gene3D" id="1.10.260.40">
    <property type="entry name" value="lambda repressor-like DNA-binding domains"/>
    <property type="match status" value="1"/>
</dbReference>
<evidence type="ECO:0000313" key="5">
    <source>
        <dbReference type="Proteomes" id="UP001153328"/>
    </source>
</evidence>
<dbReference type="Pfam" id="PF01381">
    <property type="entry name" value="HTH_3"/>
    <property type="match status" value="1"/>
</dbReference>
<evidence type="ECO:0000256" key="2">
    <source>
        <dbReference type="SAM" id="MobiDB-lite"/>
    </source>
</evidence>
<feature type="domain" description="HTH cro/C1-type" evidence="3">
    <location>
        <begin position="74"/>
        <end position="128"/>
    </location>
</feature>
<organism evidence="4 5">
    <name type="scientific">Actinacidiphila bryophytorum</name>
    <dbReference type="NCBI Taxonomy" id="1436133"/>
    <lineage>
        <taxon>Bacteria</taxon>
        <taxon>Bacillati</taxon>
        <taxon>Actinomycetota</taxon>
        <taxon>Actinomycetes</taxon>
        <taxon>Kitasatosporales</taxon>
        <taxon>Streptomycetaceae</taxon>
        <taxon>Actinacidiphila</taxon>
    </lineage>
</organism>
<gene>
    <name evidence="4" type="ORF">SBRY_20427</name>
</gene>
<reference evidence="4" key="1">
    <citation type="submission" date="2021-06" db="EMBL/GenBank/DDBJ databases">
        <authorList>
            <person name="Arsene-Ploetze F."/>
        </authorList>
    </citation>
    <scope>NUCLEOTIDE SEQUENCE</scope>
    <source>
        <strain evidence="4">SBRY1</strain>
    </source>
</reference>
<dbReference type="PROSITE" id="PS50943">
    <property type="entry name" value="HTH_CROC1"/>
    <property type="match status" value="1"/>
</dbReference>
<dbReference type="InterPro" id="IPR010359">
    <property type="entry name" value="IrrE_HExxH"/>
</dbReference>
<evidence type="ECO:0000259" key="3">
    <source>
        <dbReference type="PROSITE" id="PS50943"/>
    </source>
</evidence>
<dbReference type="Gene3D" id="1.10.10.2910">
    <property type="match status" value="1"/>
</dbReference>
<dbReference type="InterPro" id="IPR001387">
    <property type="entry name" value="Cro/C1-type_HTH"/>
</dbReference>
<comment type="caution">
    <text evidence="4">The sequence shown here is derived from an EMBL/GenBank/DDBJ whole genome shotgun (WGS) entry which is preliminary data.</text>
</comment>
<sequence length="427" mass="46322">MPNLEASASILPAVRTPRSPSRRPGRQSQNVAGRGSKGQNLSELIAYRTRPPTRCARIAHMETVESWAEVGERIAEARLAAGLSQGELASQLELDRTAVVRIEAGERRITALELFRLADRLGVPLAHLVSRPPEALIARRTALEETADEASKARYRLDARLEEHARAASWLIENRYLVPPPVDPSLLRDTAEVDPVALAKAARKSLHQVSGPLGPLADVVERLGLYLTVVDEAAEGASLLCEGYGVAVISGTLDPGRRRWTAAHELGHHLLQDAYHSDAGVAASRNEQEERIDRFAGEFLLPADDVSNAWEEAGDDRDQRAVLLALASGYRLSWSAVVHRARELGLVDKAEAGRHKAHTPQRGDFLAAHGSTPVADLEVGTTGARWRQAALAAWGQGAINAARTVELLYGAITEEELPSQNLEEPLP</sequence>
<dbReference type="InterPro" id="IPR052345">
    <property type="entry name" value="Rad_response_metalloprotease"/>
</dbReference>
<dbReference type="Pfam" id="PF06114">
    <property type="entry name" value="Peptidase_M78"/>
    <property type="match status" value="1"/>
</dbReference>
<dbReference type="SMART" id="SM00530">
    <property type="entry name" value="HTH_XRE"/>
    <property type="match status" value="1"/>
</dbReference>
<dbReference type="GO" id="GO:0003677">
    <property type="term" value="F:DNA binding"/>
    <property type="evidence" value="ECO:0007669"/>
    <property type="project" value="UniProtKB-KW"/>
</dbReference>
<dbReference type="PANTHER" id="PTHR43236:SF1">
    <property type="entry name" value="BLL7220 PROTEIN"/>
    <property type="match status" value="1"/>
</dbReference>
<dbReference type="SUPFAM" id="SSF47413">
    <property type="entry name" value="lambda repressor-like DNA-binding domains"/>
    <property type="match status" value="1"/>
</dbReference>
<accession>A0A9W4E4N6</accession>
<keyword evidence="4" id="KW-0238">DNA-binding</keyword>
<dbReference type="Proteomes" id="UP001153328">
    <property type="component" value="Unassembled WGS sequence"/>
</dbReference>
<feature type="region of interest" description="Disordered" evidence="2">
    <location>
        <begin position="1"/>
        <end position="43"/>
    </location>
</feature>
<evidence type="ECO:0000313" key="4">
    <source>
        <dbReference type="EMBL" id="CAG7628055.1"/>
    </source>
</evidence>
<dbReference type="InterPro" id="IPR010982">
    <property type="entry name" value="Lambda_DNA-bd_dom_sf"/>
</dbReference>